<feature type="compositionally biased region" description="Low complexity" evidence="1">
    <location>
        <begin position="819"/>
        <end position="829"/>
    </location>
</feature>
<dbReference type="Proteomes" id="UP000799753">
    <property type="component" value="Unassembled WGS sequence"/>
</dbReference>
<organism evidence="2 3">
    <name type="scientific">Massarina eburnea CBS 473.64</name>
    <dbReference type="NCBI Taxonomy" id="1395130"/>
    <lineage>
        <taxon>Eukaryota</taxon>
        <taxon>Fungi</taxon>
        <taxon>Dikarya</taxon>
        <taxon>Ascomycota</taxon>
        <taxon>Pezizomycotina</taxon>
        <taxon>Dothideomycetes</taxon>
        <taxon>Pleosporomycetidae</taxon>
        <taxon>Pleosporales</taxon>
        <taxon>Massarineae</taxon>
        <taxon>Massarinaceae</taxon>
        <taxon>Massarina</taxon>
    </lineage>
</organism>
<dbReference type="EMBL" id="MU006776">
    <property type="protein sequence ID" value="KAF2646502.1"/>
    <property type="molecule type" value="Genomic_DNA"/>
</dbReference>
<accession>A0A6A6SGQ4</accession>
<evidence type="ECO:0008006" key="4">
    <source>
        <dbReference type="Google" id="ProtNLM"/>
    </source>
</evidence>
<keyword evidence="3" id="KW-1185">Reference proteome</keyword>
<evidence type="ECO:0000313" key="2">
    <source>
        <dbReference type="EMBL" id="KAF2646502.1"/>
    </source>
</evidence>
<reference evidence="2" key="1">
    <citation type="journal article" date="2020" name="Stud. Mycol.">
        <title>101 Dothideomycetes genomes: a test case for predicting lifestyles and emergence of pathogens.</title>
        <authorList>
            <person name="Haridas S."/>
            <person name="Albert R."/>
            <person name="Binder M."/>
            <person name="Bloem J."/>
            <person name="Labutti K."/>
            <person name="Salamov A."/>
            <person name="Andreopoulos B."/>
            <person name="Baker S."/>
            <person name="Barry K."/>
            <person name="Bills G."/>
            <person name="Bluhm B."/>
            <person name="Cannon C."/>
            <person name="Castanera R."/>
            <person name="Culley D."/>
            <person name="Daum C."/>
            <person name="Ezra D."/>
            <person name="Gonzalez J."/>
            <person name="Henrissat B."/>
            <person name="Kuo A."/>
            <person name="Liang C."/>
            <person name="Lipzen A."/>
            <person name="Lutzoni F."/>
            <person name="Magnuson J."/>
            <person name="Mondo S."/>
            <person name="Nolan M."/>
            <person name="Ohm R."/>
            <person name="Pangilinan J."/>
            <person name="Park H.-J."/>
            <person name="Ramirez L."/>
            <person name="Alfaro M."/>
            <person name="Sun H."/>
            <person name="Tritt A."/>
            <person name="Yoshinaga Y."/>
            <person name="Zwiers L.-H."/>
            <person name="Turgeon B."/>
            <person name="Goodwin S."/>
            <person name="Spatafora J."/>
            <person name="Crous P."/>
            <person name="Grigoriev I."/>
        </authorList>
    </citation>
    <scope>NUCLEOTIDE SEQUENCE</scope>
    <source>
        <strain evidence="2">CBS 473.64</strain>
    </source>
</reference>
<dbReference type="AlphaFoldDB" id="A0A6A6SGQ4"/>
<dbReference type="OrthoDB" id="5366531at2759"/>
<gene>
    <name evidence="2" type="ORF">P280DRAFT_415852</name>
</gene>
<protein>
    <recommendedName>
        <fullName evidence="4">Pentatricopeptide repeat domain-containing protein</fullName>
    </recommendedName>
</protein>
<feature type="compositionally biased region" description="Basic and acidic residues" evidence="1">
    <location>
        <begin position="806"/>
        <end position="815"/>
    </location>
</feature>
<evidence type="ECO:0000256" key="1">
    <source>
        <dbReference type="SAM" id="MobiDB-lite"/>
    </source>
</evidence>
<evidence type="ECO:0000313" key="3">
    <source>
        <dbReference type="Proteomes" id="UP000799753"/>
    </source>
</evidence>
<feature type="region of interest" description="Disordered" evidence="1">
    <location>
        <begin position="797"/>
        <end position="851"/>
    </location>
</feature>
<name>A0A6A6SGQ4_9PLEO</name>
<proteinExistence type="predicted"/>
<sequence length="851" mass="97904">MPPALDRLLASPSALGLLRCIVNSTASPTACRPAARCSHCTAHRRGYRPPRGKVPLVRFRDTPRPKISKDHQDDHLSSIAPIGTETEPRVSAASWAEYLQQRERVGGLRGIREVWAERCKFDLPTDDTPDAEYLWGTFIRAPDLVVSVIEHAVDLLRRTGRIYPHLYELCMGYWLPQEQHIEKTLNYHHQLVVRLKLQKLPLRTLAHFGKQRWAPNVYNAFMDMYRTSNERNVYDEVVPVLCARGSVSMAQHWHTLCTRRGDCPSLRVAAEPAIQALNASIANLSDPEARLLTIYVRSLQKREPKLNADLLRRLQGRDSAPVRFDDAFCARMFATRTFPPESIIKGLAMVGVNEIGPQAVRAMASRTSPISELVTMFEELRANGITLQGSVFSIALEKFAQEKRWSVVQNILESDQHPEVYDDTKLQKELLDYYIQQQDLKQAHRTLAILSVFHNDASHTAWNLLLQAQIKQFDPGWILHILQTMRIQDIDVNTETLMAIKAILRPRQHGRKPGRSPRGKFDDLRFVTRLFFMILECGMGNVRPAIWSEILRRYGMSNRFRELRRTVLRLFCWYAPRTGNQFRDLPKPPSLDSVTDKLCAGHQVECKFPYYNLPPFVTQKYKIHPLRGLFPPRFQQALIVWGFRQGLLPNAPTEQSMFSRIPAKIHHRRRLIRSGILRRLDWSVGLQLLVELRDLGLDVHRYTVVKALQAIFVNTFGRGQSNKTENRRMEAANRIPYPEYVREVNRIWGKVLFGEPHLYVKDGLHKLMWHPRFPRYVRRRSYLNLDEVLGPIWREQKSPSGVADTVGHEESEIGNEHPSGTSGSVGDSSGLEELERSAMAQRLSDAERRRI</sequence>